<gene>
    <name evidence="2" type="ORF">D9R14_07780</name>
</gene>
<accession>A0A3L7AHL9</accession>
<keyword evidence="3" id="KW-1185">Reference proteome</keyword>
<reference evidence="2 3" key="1">
    <citation type="submission" date="2018-10" db="EMBL/GenBank/DDBJ databases">
        <title>Xanthobacter tagetidis genome sequencing and assembly.</title>
        <authorList>
            <person name="Maclea K.S."/>
            <person name="Goen A.E."/>
            <person name="Fatima S.A."/>
        </authorList>
    </citation>
    <scope>NUCLEOTIDE SEQUENCE [LARGE SCALE GENOMIC DNA]</scope>
    <source>
        <strain evidence="2 3">ATCC 700314</strain>
    </source>
</reference>
<dbReference type="Proteomes" id="UP000269692">
    <property type="component" value="Unassembled WGS sequence"/>
</dbReference>
<comment type="caution">
    <text evidence="2">The sequence shown here is derived from an EMBL/GenBank/DDBJ whole genome shotgun (WGS) entry which is preliminary data.</text>
</comment>
<proteinExistence type="predicted"/>
<evidence type="ECO:0000256" key="1">
    <source>
        <dbReference type="SAM" id="MobiDB-lite"/>
    </source>
</evidence>
<name>A0A3L7AHL9_9HYPH</name>
<evidence type="ECO:0000313" key="3">
    <source>
        <dbReference type="Proteomes" id="UP000269692"/>
    </source>
</evidence>
<dbReference type="EMBL" id="RCTF01000005">
    <property type="protein sequence ID" value="RLP79554.1"/>
    <property type="molecule type" value="Genomic_DNA"/>
</dbReference>
<evidence type="ECO:0008006" key="4">
    <source>
        <dbReference type="Google" id="ProtNLM"/>
    </source>
</evidence>
<sequence>MSTPRFYMVWCPQGRAPTVRHRTYHDAKTEARRLARLNPGGPFIVLGALSAHATRDPVEDTTFAGSLSVPSPTADDDEIPF</sequence>
<protein>
    <recommendedName>
        <fullName evidence="4">DUF2188 domain-containing protein</fullName>
    </recommendedName>
</protein>
<dbReference type="OrthoDB" id="8451082at2"/>
<evidence type="ECO:0000313" key="2">
    <source>
        <dbReference type="EMBL" id="RLP79554.1"/>
    </source>
</evidence>
<dbReference type="AlphaFoldDB" id="A0A3L7AHL9"/>
<organism evidence="2 3">
    <name type="scientific">Xanthobacter tagetidis</name>
    <dbReference type="NCBI Taxonomy" id="60216"/>
    <lineage>
        <taxon>Bacteria</taxon>
        <taxon>Pseudomonadati</taxon>
        <taxon>Pseudomonadota</taxon>
        <taxon>Alphaproteobacteria</taxon>
        <taxon>Hyphomicrobiales</taxon>
        <taxon>Xanthobacteraceae</taxon>
        <taxon>Xanthobacter</taxon>
    </lineage>
</organism>
<feature type="region of interest" description="Disordered" evidence="1">
    <location>
        <begin position="62"/>
        <end position="81"/>
    </location>
</feature>
<dbReference type="RefSeq" id="WP_121622764.1">
    <property type="nucleotide sequence ID" value="NZ_JACIIW010000001.1"/>
</dbReference>